<dbReference type="CDD" id="cd00165">
    <property type="entry name" value="S4"/>
    <property type="match status" value="1"/>
</dbReference>
<protein>
    <submittedName>
        <fullName evidence="3">RNA-binding S4 domain-containing protein</fullName>
    </submittedName>
</protein>
<keyword evidence="1" id="KW-0694">RNA-binding</keyword>
<dbReference type="Gene3D" id="3.10.290.10">
    <property type="entry name" value="RNA-binding S4 domain"/>
    <property type="match status" value="1"/>
</dbReference>
<evidence type="ECO:0000259" key="2">
    <source>
        <dbReference type="SMART" id="SM00363"/>
    </source>
</evidence>
<dbReference type="PROSITE" id="PS50889">
    <property type="entry name" value="S4"/>
    <property type="match status" value="1"/>
</dbReference>
<keyword evidence="4" id="KW-1185">Reference proteome</keyword>
<feature type="domain" description="RNA-binding S4" evidence="2">
    <location>
        <begin position="14"/>
        <end position="73"/>
    </location>
</feature>
<evidence type="ECO:0000313" key="4">
    <source>
        <dbReference type="Proteomes" id="UP001164965"/>
    </source>
</evidence>
<evidence type="ECO:0000313" key="3">
    <source>
        <dbReference type="EMBL" id="UZJ24658.1"/>
    </source>
</evidence>
<accession>A0ABY6P0B8</accession>
<dbReference type="SMART" id="SM00363">
    <property type="entry name" value="S4"/>
    <property type="match status" value="1"/>
</dbReference>
<dbReference type="InterPro" id="IPR036986">
    <property type="entry name" value="S4_RNA-bd_sf"/>
</dbReference>
<proteinExistence type="predicted"/>
<name>A0ABY6P0B8_9NOCA</name>
<evidence type="ECO:0000256" key="1">
    <source>
        <dbReference type="PROSITE-ProRule" id="PRU00182"/>
    </source>
</evidence>
<organism evidence="3 4">
    <name type="scientific">Rhodococcus antarcticus</name>
    <dbReference type="NCBI Taxonomy" id="2987751"/>
    <lineage>
        <taxon>Bacteria</taxon>
        <taxon>Bacillati</taxon>
        <taxon>Actinomycetota</taxon>
        <taxon>Actinomycetes</taxon>
        <taxon>Mycobacteriales</taxon>
        <taxon>Nocardiaceae</taxon>
        <taxon>Rhodococcus</taxon>
    </lineage>
</organism>
<dbReference type="RefSeq" id="WP_265382765.1">
    <property type="nucleotide sequence ID" value="NZ_CP110615.1"/>
</dbReference>
<dbReference type="Proteomes" id="UP001164965">
    <property type="component" value="Chromosome"/>
</dbReference>
<dbReference type="EMBL" id="CP110615">
    <property type="protein sequence ID" value="UZJ24658.1"/>
    <property type="molecule type" value="Genomic_DNA"/>
</dbReference>
<sequence>MTSIPAVPVRSVPVRLGQLLQLANLLESGSEAKEVIANGLVRVDGEVELRRGRQLHGGEVVQVDGAGPVRVVHAP</sequence>
<dbReference type="SUPFAM" id="SSF55174">
    <property type="entry name" value="Alpha-L RNA-binding motif"/>
    <property type="match status" value="1"/>
</dbReference>
<gene>
    <name evidence="3" type="ORF">RHODO2019_16290</name>
</gene>
<dbReference type="Pfam" id="PF13275">
    <property type="entry name" value="S4_2"/>
    <property type="match status" value="1"/>
</dbReference>
<dbReference type="InterPro" id="IPR002942">
    <property type="entry name" value="S4_RNA-bd"/>
</dbReference>
<reference evidence="3" key="1">
    <citation type="submission" date="2022-10" db="EMBL/GenBank/DDBJ databases">
        <title>Rhodococcus sp.75.</title>
        <authorList>
            <person name="Sun M."/>
        </authorList>
    </citation>
    <scope>NUCLEOTIDE SEQUENCE</scope>
    <source>
        <strain evidence="3">75</strain>
    </source>
</reference>